<dbReference type="InterPro" id="IPR047045">
    <property type="entry name" value="CobQ_N"/>
</dbReference>
<organism evidence="7 8">
    <name type="scientific">Actinoalloteichus fjordicus</name>
    <dbReference type="NCBI Taxonomy" id="1612552"/>
    <lineage>
        <taxon>Bacteria</taxon>
        <taxon>Bacillati</taxon>
        <taxon>Actinomycetota</taxon>
        <taxon>Actinomycetes</taxon>
        <taxon>Pseudonocardiales</taxon>
        <taxon>Pseudonocardiaceae</taxon>
        <taxon>Actinoalloteichus</taxon>
    </lineage>
</organism>
<dbReference type="NCBIfam" id="NF001989">
    <property type="entry name" value="PRK00784.1"/>
    <property type="match status" value="1"/>
</dbReference>
<dbReference type="InterPro" id="IPR002586">
    <property type="entry name" value="CobQ/CobB/MinD/ParA_Nub-bd_dom"/>
</dbReference>
<name>A0AAC9LA38_9PSEU</name>
<comment type="function">
    <text evidence="4">Catalyzes amidations at positions B, D, E, and G on adenosylcobyrinic A,C-diamide. NH(2) groups are provided by glutamine, and one molecule of ATP is hydrogenolyzed for each amidation.</text>
</comment>
<evidence type="ECO:0000313" key="8">
    <source>
        <dbReference type="Proteomes" id="UP000185511"/>
    </source>
</evidence>
<proteinExistence type="inferred from homology"/>
<comment type="similarity">
    <text evidence="4">Belongs to the CobB/CobQ family. CobQ subfamily.</text>
</comment>
<sequence>MADRGLGGALLVAGTTSDAGKSVLTAGLCRWLARRGVRVAPFKAQNMSNNSVVTVDGGEIGRAQAMQAAAAGLRPSVRFNPVLLKPGSDRSSQVVLHGTVIGEVDAASYRRRRAELAEAVRTSLAELRAEFDVVICEGAGSPAEINLRAGDLANMGLAVAGRLPVIVVSDIDRGGVFAHLYGTLALLDATDQSLIAGFVINKFRGDLGLLEPGLRTLTDLTGRPVYGVLPWSDGLWLDAEDSLSTATDGVLGRPAPPLGESWLRVAVPRLPRMSNPTDLDALACEPGVAVRFAEEPSRLADADLVVIPGSKSTVADLDWLRRTGLAEAIRRHAEAGRPVFGVCGGFQMLARTIDDRVESRRGTVPGLGLLDLEVTFEAAKTLRTPTGVALGEPVTGYEIHHGRISRRAAGLAPLVERVSSARGADAVNVGDAARGAGADSAAARVGIGGKDDAAGDDRVEGVASWPVAGTHWHGLFENDAFRRAFLRRAADQAGRAGFRVASDTSFGAAREQQLDLLADLVDEHLDTNALLRLLEQGAPAGLPLLAPGALP</sequence>
<feature type="domain" description="CobQ/CobB/MinD/ParA nucleotide binding" evidence="5">
    <location>
        <begin position="11"/>
        <end position="236"/>
    </location>
</feature>
<evidence type="ECO:0000256" key="3">
    <source>
        <dbReference type="ARBA" id="ARBA00022962"/>
    </source>
</evidence>
<dbReference type="CDD" id="cd05389">
    <property type="entry name" value="CobQ_N"/>
    <property type="match status" value="1"/>
</dbReference>
<dbReference type="CDD" id="cd01750">
    <property type="entry name" value="GATase1_CobQ"/>
    <property type="match status" value="1"/>
</dbReference>
<keyword evidence="3 4" id="KW-0315">Glutamine amidotransferase</keyword>
<accession>A0AAC9LA38</accession>
<feature type="active site" evidence="4">
    <location>
        <position position="473"/>
    </location>
</feature>
<gene>
    <name evidence="4" type="primary">cobQ</name>
    <name evidence="7" type="ORF">UA74_09040</name>
</gene>
<feature type="active site" description="Nucleophile" evidence="4">
    <location>
        <position position="343"/>
    </location>
</feature>
<dbReference type="Proteomes" id="UP000185511">
    <property type="component" value="Chromosome"/>
</dbReference>
<reference evidence="8" key="1">
    <citation type="submission" date="2016-06" db="EMBL/GenBank/DDBJ databases">
        <title>Complete genome sequence of Actinoalloteichus fjordicus DSM 46855 (=ADI127-17), type strain of the new species Actinoalloteichus fjordicus.</title>
        <authorList>
            <person name="Ruckert C."/>
            <person name="Nouioui I."/>
            <person name="Willmese J."/>
            <person name="van Wezel G."/>
            <person name="Klenk H.-P."/>
            <person name="Kalinowski J."/>
            <person name="Zotchev S.B."/>
        </authorList>
    </citation>
    <scope>NUCLEOTIDE SEQUENCE [LARGE SCALE GENOMIC DNA]</scope>
    <source>
        <strain evidence="8">ADI127-7</strain>
    </source>
</reference>
<dbReference type="Pfam" id="PF01656">
    <property type="entry name" value="CbiA"/>
    <property type="match status" value="1"/>
</dbReference>
<dbReference type="SUPFAM" id="SSF52317">
    <property type="entry name" value="Class I glutamine amidotransferase-like"/>
    <property type="match status" value="1"/>
</dbReference>
<dbReference type="SUPFAM" id="SSF52540">
    <property type="entry name" value="P-loop containing nucleoside triphosphate hydrolases"/>
    <property type="match status" value="1"/>
</dbReference>
<dbReference type="PROSITE" id="PS51274">
    <property type="entry name" value="GATASE_COBBQ"/>
    <property type="match status" value="1"/>
</dbReference>
<evidence type="ECO:0000256" key="2">
    <source>
        <dbReference type="ARBA" id="ARBA00022573"/>
    </source>
</evidence>
<dbReference type="InterPro" id="IPR011698">
    <property type="entry name" value="GATase_3"/>
</dbReference>
<dbReference type="InterPro" id="IPR004459">
    <property type="entry name" value="CobQ_synth"/>
</dbReference>
<dbReference type="EMBL" id="CP016076">
    <property type="protein sequence ID" value="APU13872.1"/>
    <property type="molecule type" value="Genomic_DNA"/>
</dbReference>
<dbReference type="KEGG" id="acad:UA74_09040"/>
<dbReference type="PANTHER" id="PTHR21343:SF1">
    <property type="entry name" value="COBYRIC ACID SYNTHASE"/>
    <property type="match status" value="1"/>
</dbReference>
<evidence type="ECO:0000259" key="6">
    <source>
        <dbReference type="Pfam" id="PF07685"/>
    </source>
</evidence>
<dbReference type="InterPro" id="IPR029062">
    <property type="entry name" value="Class_I_gatase-like"/>
</dbReference>
<evidence type="ECO:0000313" key="7">
    <source>
        <dbReference type="EMBL" id="APU13872.1"/>
    </source>
</evidence>
<keyword evidence="2 4" id="KW-0169">Cobalamin biosynthesis</keyword>
<dbReference type="GO" id="GO:0016874">
    <property type="term" value="F:ligase activity"/>
    <property type="evidence" value="ECO:0007669"/>
    <property type="project" value="UniProtKB-KW"/>
</dbReference>
<comment type="pathway">
    <text evidence="1 4">Cofactor biosynthesis; adenosylcobalamin biosynthesis.</text>
</comment>
<feature type="domain" description="CobB/CobQ-like glutamine amidotransferase" evidence="6">
    <location>
        <begin position="264"/>
        <end position="479"/>
    </location>
</feature>
<dbReference type="Gene3D" id="3.40.50.300">
    <property type="entry name" value="P-loop containing nucleotide triphosphate hydrolases"/>
    <property type="match status" value="1"/>
</dbReference>
<dbReference type="PANTHER" id="PTHR21343">
    <property type="entry name" value="DETHIOBIOTIN SYNTHETASE"/>
    <property type="match status" value="1"/>
</dbReference>
<protein>
    <recommendedName>
        <fullName evidence="4">Cobyric acid synthase</fullName>
    </recommendedName>
</protein>
<keyword evidence="7" id="KW-0436">Ligase</keyword>
<dbReference type="AlphaFoldDB" id="A0AAC9LA38"/>
<dbReference type="InterPro" id="IPR027417">
    <property type="entry name" value="P-loop_NTPase"/>
</dbReference>
<keyword evidence="8" id="KW-1185">Reference proteome</keyword>
<dbReference type="GO" id="GO:0009236">
    <property type="term" value="P:cobalamin biosynthetic process"/>
    <property type="evidence" value="ECO:0007669"/>
    <property type="project" value="UniProtKB-UniRule"/>
</dbReference>
<dbReference type="HAMAP" id="MF_00028">
    <property type="entry name" value="CobQ"/>
    <property type="match status" value="1"/>
</dbReference>
<dbReference type="InterPro" id="IPR033949">
    <property type="entry name" value="CobQ_GATase1"/>
</dbReference>
<dbReference type="NCBIfam" id="TIGR00313">
    <property type="entry name" value="cobQ"/>
    <property type="match status" value="1"/>
</dbReference>
<evidence type="ECO:0000256" key="1">
    <source>
        <dbReference type="ARBA" id="ARBA00004953"/>
    </source>
</evidence>
<dbReference type="Gene3D" id="3.40.50.880">
    <property type="match status" value="1"/>
</dbReference>
<evidence type="ECO:0000256" key="4">
    <source>
        <dbReference type="HAMAP-Rule" id="MF_00028"/>
    </source>
</evidence>
<dbReference type="Pfam" id="PF07685">
    <property type="entry name" value="GATase_3"/>
    <property type="match status" value="1"/>
</dbReference>
<evidence type="ECO:0000259" key="5">
    <source>
        <dbReference type="Pfam" id="PF01656"/>
    </source>
</evidence>
<dbReference type="GO" id="GO:0015420">
    <property type="term" value="F:ABC-type vitamin B12 transporter activity"/>
    <property type="evidence" value="ECO:0007669"/>
    <property type="project" value="UniProtKB-UniRule"/>
</dbReference>